<evidence type="ECO:0000313" key="2">
    <source>
        <dbReference type="EMBL" id="MBK1809739.1"/>
    </source>
</evidence>
<feature type="compositionally biased region" description="Low complexity" evidence="1">
    <location>
        <begin position="1"/>
        <end position="20"/>
    </location>
</feature>
<organism evidence="2 3">
    <name type="scientific">Clostridium yunnanense</name>
    <dbReference type="NCBI Taxonomy" id="2800325"/>
    <lineage>
        <taxon>Bacteria</taxon>
        <taxon>Bacillati</taxon>
        <taxon>Bacillota</taxon>
        <taxon>Clostridia</taxon>
        <taxon>Eubacteriales</taxon>
        <taxon>Clostridiaceae</taxon>
        <taxon>Clostridium</taxon>
    </lineage>
</organism>
<dbReference type="RefSeq" id="WP_200266285.1">
    <property type="nucleotide sequence ID" value="NZ_JAENHN010000010.1"/>
</dbReference>
<dbReference type="EMBL" id="JAENHN010000010">
    <property type="protein sequence ID" value="MBK1809739.1"/>
    <property type="molecule type" value="Genomic_DNA"/>
</dbReference>
<reference evidence="3" key="1">
    <citation type="submission" date="2021-01" db="EMBL/GenBank/DDBJ databases">
        <title>Genome public.</title>
        <authorList>
            <person name="Liu C."/>
            <person name="Sun Q."/>
        </authorList>
    </citation>
    <scope>NUCLEOTIDE SEQUENCE [LARGE SCALE GENOMIC DNA]</scope>
    <source>
        <strain evidence="3">YIM B02505</strain>
    </source>
</reference>
<sequence>MANKSNKNNKTNKTDNSNVNLENTFSGSKHQNGSFSVNEQSEFSSKYKNVEPLPESARPRRDGPGGEDGE</sequence>
<protein>
    <submittedName>
        <fullName evidence="2">Uncharacterized protein</fullName>
    </submittedName>
</protein>
<comment type="caution">
    <text evidence="2">The sequence shown here is derived from an EMBL/GenBank/DDBJ whole genome shotgun (WGS) entry which is preliminary data.</text>
</comment>
<evidence type="ECO:0000256" key="1">
    <source>
        <dbReference type="SAM" id="MobiDB-lite"/>
    </source>
</evidence>
<gene>
    <name evidence="2" type="ORF">JHL18_03680</name>
</gene>
<name>A0ABS1EK50_9CLOT</name>
<keyword evidence="3" id="KW-1185">Reference proteome</keyword>
<feature type="compositionally biased region" description="Polar residues" evidence="1">
    <location>
        <begin position="21"/>
        <end position="47"/>
    </location>
</feature>
<feature type="region of interest" description="Disordered" evidence="1">
    <location>
        <begin position="1"/>
        <end position="70"/>
    </location>
</feature>
<evidence type="ECO:0000313" key="3">
    <source>
        <dbReference type="Proteomes" id="UP000596739"/>
    </source>
</evidence>
<proteinExistence type="predicted"/>
<dbReference type="Proteomes" id="UP000596739">
    <property type="component" value="Unassembled WGS sequence"/>
</dbReference>
<accession>A0ABS1EK50</accession>